<feature type="domain" description="Aminoacyl-transfer RNA synthetases class-II family profile" evidence="8">
    <location>
        <begin position="132"/>
        <end position="456"/>
    </location>
</feature>
<accession>A0A9W6C5F2</accession>
<dbReference type="PANTHER" id="PTHR22594">
    <property type="entry name" value="ASPARTYL/LYSYL-TRNA SYNTHETASE"/>
    <property type="match status" value="1"/>
</dbReference>
<dbReference type="InterPro" id="IPR045864">
    <property type="entry name" value="aa-tRNA-synth_II/BPL/LPL"/>
</dbReference>
<dbReference type="Proteomes" id="UP001145145">
    <property type="component" value="Unassembled WGS sequence"/>
</dbReference>
<comment type="subcellular location">
    <subcellularLocation>
        <location evidence="7">Cytoplasm</location>
    </subcellularLocation>
</comment>
<protein>
    <recommendedName>
        <fullName evidence="7">Asparagine--tRNA ligase</fullName>
        <ecNumber evidence="7">6.1.1.22</ecNumber>
    </recommendedName>
    <alternativeName>
        <fullName evidence="7">Asparaginyl-tRNA synthetase</fullName>
        <shortName evidence="7">AsnRS</shortName>
    </alternativeName>
</protein>
<dbReference type="InterPro" id="IPR004522">
    <property type="entry name" value="Asn-tRNA-ligase"/>
</dbReference>
<dbReference type="GO" id="GO:0016740">
    <property type="term" value="F:transferase activity"/>
    <property type="evidence" value="ECO:0007669"/>
    <property type="project" value="UniProtKB-ARBA"/>
</dbReference>
<keyword evidence="7" id="KW-0963">Cytoplasm</keyword>
<evidence type="ECO:0000256" key="1">
    <source>
        <dbReference type="ARBA" id="ARBA00008226"/>
    </source>
</evidence>
<evidence type="ECO:0000256" key="3">
    <source>
        <dbReference type="ARBA" id="ARBA00022741"/>
    </source>
</evidence>
<dbReference type="InterPro" id="IPR006195">
    <property type="entry name" value="aa-tRNA-synth_II"/>
</dbReference>
<dbReference type="NCBIfam" id="TIGR00457">
    <property type="entry name" value="asnS"/>
    <property type="match status" value="1"/>
</dbReference>
<keyword evidence="3 7" id="KW-0547">Nucleotide-binding</keyword>
<dbReference type="InterPro" id="IPR002312">
    <property type="entry name" value="Asp/Asn-tRNA-synth_IIb"/>
</dbReference>
<dbReference type="GO" id="GO:0003676">
    <property type="term" value="F:nucleic acid binding"/>
    <property type="evidence" value="ECO:0007669"/>
    <property type="project" value="InterPro"/>
</dbReference>
<keyword evidence="2 7" id="KW-0436">Ligase</keyword>
<dbReference type="GO" id="GO:0005737">
    <property type="term" value="C:cytoplasm"/>
    <property type="evidence" value="ECO:0007669"/>
    <property type="project" value="UniProtKB-SubCell"/>
</dbReference>
<dbReference type="SUPFAM" id="SSF55681">
    <property type="entry name" value="Class II aaRS and biotin synthetases"/>
    <property type="match status" value="1"/>
</dbReference>
<evidence type="ECO:0000256" key="2">
    <source>
        <dbReference type="ARBA" id="ARBA00022598"/>
    </source>
</evidence>
<dbReference type="Gene3D" id="2.40.50.140">
    <property type="entry name" value="Nucleic acid-binding proteins"/>
    <property type="match status" value="1"/>
</dbReference>
<evidence type="ECO:0000313" key="10">
    <source>
        <dbReference type="Proteomes" id="UP001145145"/>
    </source>
</evidence>
<dbReference type="InterPro" id="IPR012340">
    <property type="entry name" value="NA-bd_OB-fold"/>
</dbReference>
<comment type="caution">
    <text evidence="9">The sequence shown here is derived from an EMBL/GenBank/DDBJ whole genome shotgun (WGS) entry which is preliminary data.</text>
</comment>
<dbReference type="PANTHER" id="PTHR22594:SF34">
    <property type="entry name" value="ASPARAGINE--TRNA LIGASE, MITOCHONDRIAL-RELATED"/>
    <property type="match status" value="1"/>
</dbReference>
<reference evidence="9 10" key="1">
    <citation type="journal article" date="2023" name="Int. J. Syst. Evol. Microbiol.">
        <title>Sellimonas catena sp. nov., isolated from human faeces.</title>
        <authorList>
            <person name="Hisatomi A."/>
            <person name="Ohkuma M."/>
            <person name="Sakamoto M."/>
        </authorList>
    </citation>
    <scope>NUCLEOTIDE SEQUENCE [LARGE SCALE GENOMIC DNA]</scope>
    <source>
        <strain evidence="9 10">12EGH17</strain>
    </source>
</reference>
<dbReference type="GO" id="GO:0004816">
    <property type="term" value="F:asparagine-tRNA ligase activity"/>
    <property type="evidence" value="ECO:0007669"/>
    <property type="project" value="UniProtKB-UniRule"/>
</dbReference>
<dbReference type="InterPro" id="IPR004364">
    <property type="entry name" value="Aa-tRNA-synt_II"/>
</dbReference>
<dbReference type="SUPFAM" id="SSF50249">
    <property type="entry name" value="Nucleic acid-binding proteins"/>
    <property type="match status" value="1"/>
</dbReference>
<dbReference type="EC" id="6.1.1.22" evidence="7"/>
<gene>
    <name evidence="7 9" type="primary">asnS</name>
    <name evidence="9" type="ORF">Selli1_25800</name>
</gene>
<dbReference type="HAMAP" id="MF_00534">
    <property type="entry name" value="Asn_tRNA_synth"/>
    <property type="match status" value="1"/>
</dbReference>
<dbReference type="FunFam" id="3.30.930.10:FF:000016">
    <property type="entry name" value="Asparagine--tRNA ligase"/>
    <property type="match status" value="1"/>
</dbReference>
<evidence type="ECO:0000256" key="5">
    <source>
        <dbReference type="ARBA" id="ARBA00022917"/>
    </source>
</evidence>
<dbReference type="CDD" id="cd00776">
    <property type="entry name" value="AsxRS_core"/>
    <property type="match status" value="1"/>
</dbReference>
<comment type="subunit">
    <text evidence="7">Homodimer.</text>
</comment>
<evidence type="ECO:0000256" key="4">
    <source>
        <dbReference type="ARBA" id="ARBA00022840"/>
    </source>
</evidence>
<evidence type="ECO:0000256" key="7">
    <source>
        <dbReference type="HAMAP-Rule" id="MF_00534"/>
    </source>
</evidence>
<keyword evidence="4 7" id="KW-0067">ATP-binding</keyword>
<keyword evidence="10" id="KW-1185">Reference proteome</keyword>
<comment type="similarity">
    <text evidence="1 7">Belongs to the class-II aminoacyl-tRNA synthetase family.</text>
</comment>
<dbReference type="RefSeq" id="WP_281873259.1">
    <property type="nucleotide sequence ID" value="NZ_BSBO01000028.1"/>
</dbReference>
<dbReference type="GO" id="GO:0006421">
    <property type="term" value="P:asparaginyl-tRNA aminoacylation"/>
    <property type="evidence" value="ECO:0007669"/>
    <property type="project" value="UniProtKB-UniRule"/>
</dbReference>
<dbReference type="Gene3D" id="3.30.930.10">
    <property type="entry name" value="Bira Bifunctional Protein, Domain 2"/>
    <property type="match status" value="1"/>
</dbReference>
<keyword evidence="6 7" id="KW-0030">Aminoacyl-tRNA synthetase</keyword>
<evidence type="ECO:0000256" key="6">
    <source>
        <dbReference type="ARBA" id="ARBA00023146"/>
    </source>
</evidence>
<comment type="catalytic activity">
    <reaction evidence="7">
        <text>tRNA(Asn) + L-asparagine + ATP = L-asparaginyl-tRNA(Asn) + AMP + diphosphate + H(+)</text>
        <dbReference type="Rhea" id="RHEA:11180"/>
        <dbReference type="Rhea" id="RHEA-COMP:9659"/>
        <dbReference type="Rhea" id="RHEA-COMP:9674"/>
        <dbReference type="ChEBI" id="CHEBI:15378"/>
        <dbReference type="ChEBI" id="CHEBI:30616"/>
        <dbReference type="ChEBI" id="CHEBI:33019"/>
        <dbReference type="ChEBI" id="CHEBI:58048"/>
        <dbReference type="ChEBI" id="CHEBI:78442"/>
        <dbReference type="ChEBI" id="CHEBI:78515"/>
        <dbReference type="ChEBI" id="CHEBI:456215"/>
        <dbReference type="EC" id="6.1.1.22"/>
    </reaction>
</comment>
<dbReference type="PROSITE" id="PS50862">
    <property type="entry name" value="AA_TRNA_LIGASE_II"/>
    <property type="match status" value="1"/>
</dbReference>
<dbReference type="InterPro" id="IPR004365">
    <property type="entry name" value="NA-bd_OB_tRNA"/>
</dbReference>
<dbReference type="NCBIfam" id="NF003037">
    <property type="entry name" value="PRK03932.1"/>
    <property type="match status" value="1"/>
</dbReference>
<dbReference type="PRINTS" id="PR01042">
    <property type="entry name" value="TRNASYNTHASP"/>
</dbReference>
<dbReference type="EMBL" id="BSBO01000028">
    <property type="protein sequence ID" value="GLG05406.1"/>
    <property type="molecule type" value="Genomic_DNA"/>
</dbReference>
<dbReference type="Pfam" id="PF00152">
    <property type="entry name" value="tRNA-synt_2"/>
    <property type="match status" value="1"/>
</dbReference>
<sequence>MKHIDIKKLLTDAESYVDTSVTVCGWVRNARNSKSVSFIELNDGTCLNNIQLVIDKNEVEVNKNAFNVGAALKAVGSFVRSERNGYEIQIQTIEVLGNCPSDFPLQKKRHTIEFLRTIPHLRVRTRYFEALFAVRDQLSYAVHDYFHKNGYKYVHTPIITGSDCEGAGEMFRVTTQPWDAKAGNGSAYLDEESYFKDDFFGTKAGLTVSAQLEGEMAAMGLGRIYTFGPTFRAEHSNTTRHAAEFWQVEPEVCFADIDDIIEIGEDFIKSIIRDVMEHCPDEIQFFNQWVDKGLIEKLNLVLESDFGRMTYTEAVEILQKSGKEFQYPVEWGCDLQTEHEKYLTEEYLKKPVFVVDYPADIKAFYMKQNPDGKTVAATDLLVPGIGEIIGCSEREADMEKLVAAMEKRGMPLEEYQAYLDTRKYGSVPHSGFGLGFDRMLMYVTGVSNIRDTLLFPRTVGNLF</sequence>
<organism evidence="9 10">
    <name type="scientific">Sellimonas catena</name>
    <dbReference type="NCBI Taxonomy" id="2994035"/>
    <lineage>
        <taxon>Bacteria</taxon>
        <taxon>Bacillati</taxon>
        <taxon>Bacillota</taxon>
        <taxon>Clostridia</taxon>
        <taxon>Lachnospirales</taxon>
        <taxon>Lachnospiraceae</taxon>
        <taxon>Sellimonas</taxon>
    </lineage>
</organism>
<proteinExistence type="inferred from homology"/>
<name>A0A9W6C5F2_9FIRM</name>
<dbReference type="GO" id="GO:0005524">
    <property type="term" value="F:ATP binding"/>
    <property type="evidence" value="ECO:0007669"/>
    <property type="project" value="UniProtKB-UniRule"/>
</dbReference>
<evidence type="ECO:0000259" key="8">
    <source>
        <dbReference type="PROSITE" id="PS50862"/>
    </source>
</evidence>
<dbReference type="CDD" id="cd04318">
    <property type="entry name" value="EcAsnRS_like_N"/>
    <property type="match status" value="1"/>
</dbReference>
<evidence type="ECO:0000313" key="9">
    <source>
        <dbReference type="EMBL" id="GLG05406.1"/>
    </source>
</evidence>
<keyword evidence="5 7" id="KW-0648">Protein biosynthesis</keyword>
<dbReference type="AlphaFoldDB" id="A0A9W6C5F2"/>
<dbReference type="Pfam" id="PF01336">
    <property type="entry name" value="tRNA_anti-codon"/>
    <property type="match status" value="1"/>
</dbReference>
<dbReference type="GO" id="GO:0140096">
    <property type="term" value="F:catalytic activity, acting on a protein"/>
    <property type="evidence" value="ECO:0007669"/>
    <property type="project" value="UniProtKB-ARBA"/>
</dbReference>